<dbReference type="RefSeq" id="WP_115172696.1">
    <property type="nucleotide sequence ID" value="NZ_UFYD01000002.1"/>
</dbReference>
<evidence type="ECO:0000313" key="3">
    <source>
        <dbReference type="Proteomes" id="UP000254876"/>
    </source>
</evidence>
<name>A0A7Z7PYG7_9FLAO</name>
<comment type="caution">
    <text evidence="1">The sequence shown here is derived from an EMBL/GenBank/DDBJ whole genome shotgun (WGS) entry which is preliminary data.</text>
</comment>
<accession>A0A7Z7PYG7</accession>
<evidence type="ECO:0000313" key="2">
    <source>
        <dbReference type="EMBL" id="STF08884.1"/>
    </source>
</evidence>
<dbReference type="EMBL" id="UFYD01000003">
    <property type="protein sequence ID" value="STF08884.1"/>
    <property type="molecule type" value="Genomic_DNA"/>
</dbReference>
<dbReference type="EMBL" id="UFYD01000002">
    <property type="protein sequence ID" value="STF08836.1"/>
    <property type="molecule type" value="Genomic_DNA"/>
</dbReference>
<dbReference type="AlphaFoldDB" id="A0A7Z7PYG7"/>
<gene>
    <name evidence="1" type="ORF">NCTC10588_04052</name>
    <name evidence="2" type="ORF">NCTC10588_04100</name>
</gene>
<evidence type="ECO:0000313" key="1">
    <source>
        <dbReference type="EMBL" id="STF08836.1"/>
    </source>
</evidence>
<organism evidence="1 3">
    <name type="scientific">Elizabethkingia anophelis</name>
    <dbReference type="NCBI Taxonomy" id="1117645"/>
    <lineage>
        <taxon>Bacteria</taxon>
        <taxon>Pseudomonadati</taxon>
        <taxon>Bacteroidota</taxon>
        <taxon>Flavobacteriia</taxon>
        <taxon>Flavobacteriales</taxon>
        <taxon>Weeksellaceae</taxon>
        <taxon>Elizabethkingia</taxon>
    </lineage>
</organism>
<protein>
    <submittedName>
        <fullName evidence="1">Uncharacterized protein</fullName>
    </submittedName>
</protein>
<reference evidence="1 3" key="1">
    <citation type="submission" date="2018-06" db="EMBL/GenBank/DDBJ databases">
        <authorList>
            <consortium name="Pathogen Informatics"/>
            <person name="Doyle S."/>
        </authorList>
    </citation>
    <scope>NUCLEOTIDE SEQUENCE [LARGE SCALE GENOMIC DNA]</scope>
    <source>
        <strain evidence="1 3">NCTC10588</strain>
    </source>
</reference>
<dbReference type="Proteomes" id="UP000254876">
    <property type="component" value="Unassembled WGS sequence"/>
</dbReference>
<sequence length="108" mass="12727">MADLKLFVDSKNLLKRIEFLQFVFFEAAEKASEKELNIVLSTVISDLNENSYLQKLAIERMMDLIFFGKLKPRQALALLIDNWQSVDLSLNTIRIKSLYYLFEYEKKI</sequence>
<proteinExistence type="predicted"/>